<dbReference type="AlphaFoldDB" id="A0A835GA45"/>
<comment type="subcellular location">
    <subcellularLocation>
        <location evidence="1">Membrane</location>
        <topology evidence="1">Single-pass type I membrane protein</topology>
    </subcellularLocation>
</comment>
<evidence type="ECO:0000313" key="9">
    <source>
        <dbReference type="Proteomes" id="UP000648187"/>
    </source>
</evidence>
<dbReference type="InterPro" id="IPR036179">
    <property type="entry name" value="Ig-like_dom_sf"/>
</dbReference>
<keyword evidence="3" id="KW-0812">Transmembrane</keyword>
<dbReference type="GO" id="GO:0016020">
    <property type="term" value="C:membrane"/>
    <property type="evidence" value="ECO:0007669"/>
    <property type="project" value="UniProtKB-SubCell"/>
</dbReference>
<keyword evidence="5" id="KW-1133">Transmembrane helix</keyword>
<dbReference type="InterPro" id="IPR039311">
    <property type="entry name" value="FAM187A/B"/>
</dbReference>
<gene>
    <name evidence="8" type="ORF">HW555_008786</name>
</gene>
<evidence type="ECO:0000256" key="1">
    <source>
        <dbReference type="ARBA" id="ARBA00004479"/>
    </source>
</evidence>
<dbReference type="PANTHER" id="PTHR32178:SF6">
    <property type="entry name" value="IG-LIKE DOMAIN-CONTAINING PROTEIN"/>
    <property type="match status" value="1"/>
</dbReference>
<name>A0A835GA45_SPOEX</name>
<reference evidence="8" key="1">
    <citation type="submission" date="2020-08" db="EMBL/GenBank/DDBJ databases">
        <title>Spodoptera exigua strain:BAW_Kor-Di-RS1 Genome sequencing and assembly.</title>
        <authorList>
            <person name="Kim J."/>
            <person name="Nam H.Y."/>
            <person name="Kwon M."/>
            <person name="Choi J.H."/>
            <person name="Cho S.R."/>
            <person name="Kim G.-H."/>
        </authorList>
    </citation>
    <scope>NUCLEOTIDE SEQUENCE</scope>
    <source>
        <strain evidence="8">BAW_Kor-Di-RS1</strain>
        <tissue evidence="8">Whole-body</tissue>
    </source>
</reference>
<sequence>MYGAVRDVVKWDNIDLDNFMYPRGDKRKLSILARAWQQYYECSAQQEDALPAPRLLANVIIMLFQGAVARLPCDLCTEPDSVDRLTTSIEDFSEIESYDRLSMEGKVMTIYNVMPEDEGVYWCRDGDGHGGLVIVEVVDNESYTVVKPTTSRGPHPVAAEAYEGVILFTQWSEWSECSVCDKVGPETSVRNLLRQPRPEPYYLLDSEKTAARIKLMELDDKLIDLFQAFPGGIPCRSQYLPQTMKALDFIQERPSEIMIAMCKVPCAETSSLQNLDSLFDIYPVNYQLPKQPPPPVSKTIFANLGQRVTLRCPGTTLRDVPVQWRVGGVGRGVGGGALVARQAWAAGRAHVAARGHLVLHAALLHDHNLYRYTHHYTNMIYTLPITKLSNT</sequence>
<evidence type="ECO:0000256" key="2">
    <source>
        <dbReference type="ARBA" id="ARBA00008727"/>
    </source>
</evidence>
<organism evidence="8 9">
    <name type="scientific">Spodoptera exigua</name>
    <name type="common">Beet armyworm</name>
    <name type="synonym">Noctua fulgens</name>
    <dbReference type="NCBI Taxonomy" id="7107"/>
    <lineage>
        <taxon>Eukaryota</taxon>
        <taxon>Metazoa</taxon>
        <taxon>Ecdysozoa</taxon>
        <taxon>Arthropoda</taxon>
        <taxon>Hexapoda</taxon>
        <taxon>Insecta</taxon>
        <taxon>Pterygota</taxon>
        <taxon>Neoptera</taxon>
        <taxon>Endopterygota</taxon>
        <taxon>Lepidoptera</taxon>
        <taxon>Glossata</taxon>
        <taxon>Ditrysia</taxon>
        <taxon>Noctuoidea</taxon>
        <taxon>Noctuidae</taxon>
        <taxon>Amphipyrinae</taxon>
        <taxon>Spodoptera</taxon>
    </lineage>
</organism>
<dbReference type="Proteomes" id="UP000648187">
    <property type="component" value="Unassembled WGS sequence"/>
</dbReference>
<proteinExistence type="inferred from homology"/>
<keyword evidence="9" id="KW-1185">Reference proteome</keyword>
<dbReference type="EMBL" id="JACKWZ010000178">
    <property type="protein sequence ID" value="KAF9412783.1"/>
    <property type="molecule type" value="Genomic_DNA"/>
</dbReference>
<evidence type="ECO:0000256" key="6">
    <source>
        <dbReference type="ARBA" id="ARBA00023136"/>
    </source>
</evidence>
<feature type="non-terminal residue" evidence="8">
    <location>
        <position position="391"/>
    </location>
</feature>
<keyword evidence="6" id="KW-0472">Membrane</keyword>
<dbReference type="SUPFAM" id="SSF48726">
    <property type="entry name" value="Immunoglobulin"/>
    <property type="match status" value="1"/>
</dbReference>
<accession>A0A835GA45</accession>
<evidence type="ECO:0000256" key="3">
    <source>
        <dbReference type="ARBA" id="ARBA00022692"/>
    </source>
</evidence>
<protein>
    <recommendedName>
        <fullName evidence="10">Ig-like domain-containing protein</fullName>
    </recommendedName>
</protein>
<evidence type="ECO:0000256" key="7">
    <source>
        <dbReference type="ARBA" id="ARBA00023180"/>
    </source>
</evidence>
<evidence type="ECO:0000313" key="8">
    <source>
        <dbReference type="EMBL" id="KAF9412783.1"/>
    </source>
</evidence>
<keyword evidence="7" id="KW-0325">Glycoprotein</keyword>
<comment type="similarity">
    <text evidence="2">Belongs to the FAM187 family.</text>
</comment>
<comment type="caution">
    <text evidence="8">The sequence shown here is derived from an EMBL/GenBank/DDBJ whole genome shotgun (WGS) entry which is preliminary data.</text>
</comment>
<keyword evidence="4" id="KW-0732">Signal</keyword>
<evidence type="ECO:0008006" key="10">
    <source>
        <dbReference type="Google" id="ProtNLM"/>
    </source>
</evidence>
<dbReference type="PANTHER" id="PTHR32178">
    <property type="entry name" value="FAM187"/>
    <property type="match status" value="1"/>
</dbReference>
<evidence type="ECO:0000256" key="5">
    <source>
        <dbReference type="ARBA" id="ARBA00022989"/>
    </source>
</evidence>
<evidence type="ECO:0000256" key="4">
    <source>
        <dbReference type="ARBA" id="ARBA00022729"/>
    </source>
</evidence>